<dbReference type="STRING" id="1666911.HLUCCA11_20250"/>
<dbReference type="Proteomes" id="UP000050465">
    <property type="component" value="Unassembled WGS sequence"/>
</dbReference>
<sequence>MNNDFVRLAILLSVLLLIVFPFAGLAPLALLLFVALCGWAFQLVSTIIGATEGATEPSEAD</sequence>
<comment type="caution">
    <text evidence="1">The sequence shown here is derived from an EMBL/GenBank/DDBJ whole genome shotgun (WGS) entry which is preliminary data.</text>
</comment>
<name>A0A0N8KM69_9CYAN</name>
<protein>
    <submittedName>
        <fullName evidence="1">Chloroplast import component protein (Tic20)</fullName>
    </submittedName>
</protein>
<organism evidence="1 2">
    <name type="scientific">Phormidesmis priestleyi Ana</name>
    <dbReference type="NCBI Taxonomy" id="1666911"/>
    <lineage>
        <taxon>Bacteria</taxon>
        <taxon>Bacillati</taxon>
        <taxon>Cyanobacteriota</taxon>
        <taxon>Cyanophyceae</taxon>
        <taxon>Leptolyngbyales</taxon>
        <taxon>Leptolyngbyaceae</taxon>
        <taxon>Phormidesmis</taxon>
    </lineage>
</organism>
<evidence type="ECO:0000313" key="2">
    <source>
        <dbReference type="Proteomes" id="UP000050465"/>
    </source>
</evidence>
<gene>
    <name evidence="1" type="ORF">HLUCCA11_20250</name>
</gene>
<reference evidence="1 2" key="1">
    <citation type="submission" date="2015-09" db="EMBL/GenBank/DDBJ databases">
        <title>Identification and resolution of microdiversity through metagenomic sequencing of parallel consortia.</title>
        <authorList>
            <person name="Nelson W.C."/>
            <person name="Romine M.F."/>
            <person name="Lindemann S.R."/>
        </authorList>
    </citation>
    <scope>NUCLEOTIDE SEQUENCE [LARGE SCALE GENOMIC DNA]</scope>
    <source>
        <strain evidence="1">Ana</strain>
    </source>
</reference>
<dbReference type="EMBL" id="LJZR01000043">
    <property type="protein sequence ID" value="KPQ32906.1"/>
    <property type="molecule type" value="Genomic_DNA"/>
</dbReference>
<evidence type="ECO:0000313" key="1">
    <source>
        <dbReference type="EMBL" id="KPQ32906.1"/>
    </source>
</evidence>
<proteinExistence type="predicted"/>
<dbReference type="AlphaFoldDB" id="A0A0N8KM69"/>
<accession>A0A0N8KM69</accession>